<dbReference type="RefSeq" id="WP_091938274.1">
    <property type="nucleotide sequence ID" value="NZ_FOUJ01000009.1"/>
</dbReference>
<protein>
    <submittedName>
        <fullName evidence="1">Uncharacterized protein</fullName>
    </submittedName>
</protein>
<dbReference type="Proteomes" id="UP000198535">
    <property type="component" value="Unassembled WGS sequence"/>
</dbReference>
<dbReference type="EMBL" id="FOUJ01000009">
    <property type="protein sequence ID" value="SFM94036.1"/>
    <property type="molecule type" value="Genomic_DNA"/>
</dbReference>
<name>A0A1I4UYM6_9EURY</name>
<sequence length="144" mass="16227">MGRKKGSIKMIDISDPLIKLLKSGVPVIHACDAVGIASVTYYDWMKRGELATTGQYRDFYLRVKQARAEAVARNVAIIQKAASKSWQAAAWWLERSCPTEFAKRDVEINMTQNNVEINIDETREKITGRINSIAARVRTAEDPE</sequence>
<reference evidence="2" key="1">
    <citation type="submission" date="2016-10" db="EMBL/GenBank/DDBJ databases">
        <authorList>
            <person name="Varghese N."/>
            <person name="Submissions S."/>
        </authorList>
    </citation>
    <scope>NUCLEOTIDE SEQUENCE [LARGE SCALE GENOMIC DNA]</scope>
    <source>
        <strain evidence="2">Mob M</strain>
    </source>
</reference>
<evidence type="ECO:0000313" key="2">
    <source>
        <dbReference type="Proteomes" id="UP000198535"/>
    </source>
</evidence>
<gene>
    <name evidence="1" type="ORF">SAMN04488696_2947</name>
</gene>
<dbReference type="STRING" id="487685.SAMN04488696_2947"/>
<keyword evidence="2" id="KW-1185">Reference proteome</keyword>
<dbReference type="OrthoDB" id="142221at2157"/>
<dbReference type="AlphaFoldDB" id="A0A1I4UYM6"/>
<proteinExistence type="predicted"/>
<organism evidence="1 2">
    <name type="scientific">Methanolobus profundi</name>
    <dbReference type="NCBI Taxonomy" id="487685"/>
    <lineage>
        <taxon>Archaea</taxon>
        <taxon>Methanobacteriati</taxon>
        <taxon>Methanobacteriota</taxon>
        <taxon>Stenosarchaea group</taxon>
        <taxon>Methanomicrobia</taxon>
        <taxon>Methanosarcinales</taxon>
        <taxon>Methanosarcinaceae</taxon>
        <taxon>Methanolobus</taxon>
    </lineage>
</organism>
<accession>A0A1I4UYM6</accession>
<evidence type="ECO:0000313" key="1">
    <source>
        <dbReference type="EMBL" id="SFM94036.1"/>
    </source>
</evidence>